<feature type="compositionally biased region" description="Basic and acidic residues" evidence="1">
    <location>
        <begin position="1"/>
        <end position="12"/>
    </location>
</feature>
<evidence type="ECO:0000313" key="3">
    <source>
        <dbReference type="Proteomes" id="UP001054889"/>
    </source>
</evidence>
<dbReference type="Proteomes" id="UP001054889">
    <property type="component" value="Unassembled WGS sequence"/>
</dbReference>
<comment type="caution">
    <text evidence="2">The sequence shown here is derived from an EMBL/GenBank/DDBJ whole genome shotgun (WGS) entry which is preliminary data.</text>
</comment>
<dbReference type="PANTHER" id="PTHR20932">
    <property type="entry name" value="LYSM AND PUTATIVE PEPTIDOGLYCAN-BINDING DOMAIN-CONTAINING PROTEIN"/>
    <property type="match status" value="1"/>
</dbReference>
<dbReference type="PANTHER" id="PTHR20932:SF52">
    <property type="entry name" value="LYSM DOMAIN CONTAINING PROTEIN, EXPRESSED"/>
    <property type="match status" value="1"/>
</dbReference>
<dbReference type="EMBL" id="BQKI01000084">
    <property type="protein sequence ID" value="GJN33376.1"/>
    <property type="molecule type" value="Genomic_DNA"/>
</dbReference>
<evidence type="ECO:0000313" key="2">
    <source>
        <dbReference type="EMBL" id="GJN33376.1"/>
    </source>
</evidence>
<evidence type="ECO:0000256" key="1">
    <source>
        <dbReference type="SAM" id="MobiDB-lite"/>
    </source>
</evidence>
<feature type="compositionally biased region" description="Low complexity" evidence="1">
    <location>
        <begin position="32"/>
        <end position="55"/>
    </location>
</feature>
<dbReference type="InterPro" id="IPR036779">
    <property type="entry name" value="LysM_dom_sf"/>
</dbReference>
<proteinExistence type="predicted"/>
<name>A0AAV5FGH8_ELECO</name>
<accession>A0AAV5FGH8</accession>
<reference evidence="2" key="2">
    <citation type="submission" date="2021-12" db="EMBL/GenBank/DDBJ databases">
        <title>Resequencing data analysis of finger millet.</title>
        <authorList>
            <person name="Hatakeyama M."/>
            <person name="Aluri S."/>
            <person name="Balachadran M.T."/>
            <person name="Sivarajan S.R."/>
            <person name="Poveda L."/>
            <person name="Shimizu-Inatsugi R."/>
            <person name="Schlapbach R."/>
            <person name="Sreeman S.M."/>
            <person name="Shimizu K.K."/>
        </authorList>
    </citation>
    <scope>NUCLEOTIDE SEQUENCE</scope>
</reference>
<organism evidence="2 3">
    <name type="scientific">Eleusine coracana subsp. coracana</name>
    <dbReference type="NCBI Taxonomy" id="191504"/>
    <lineage>
        <taxon>Eukaryota</taxon>
        <taxon>Viridiplantae</taxon>
        <taxon>Streptophyta</taxon>
        <taxon>Embryophyta</taxon>
        <taxon>Tracheophyta</taxon>
        <taxon>Spermatophyta</taxon>
        <taxon>Magnoliopsida</taxon>
        <taxon>Liliopsida</taxon>
        <taxon>Poales</taxon>
        <taxon>Poaceae</taxon>
        <taxon>PACMAD clade</taxon>
        <taxon>Chloridoideae</taxon>
        <taxon>Cynodonteae</taxon>
        <taxon>Eleusininae</taxon>
        <taxon>Eleusine</taxon>
    </lineage>
</organism>
<dbReference type="AlphaFoldDB" id="A0AAV5FGH8"/>
<reference evidence="2" key="1">
    <citation type="journal article" date="2018" name="DNA Res.">
        <title>Multiple hybrid de novo genome assembly of finger millet, an orphan allotetraploid crop.</title>
        <authorList>
            <person name="Hatakeyama M."/>
            <person name="Aluri S."/>
            <person name="Balachadran M.T."/>
            <person name="Sivarajan S.R."/>
            <person name="Patrignani A."/>
            <person name="Gruter S."/>
            <person name="Poveda L."/>
            <person name="Shimizu-Inatsugi R."/>
            <person name="Baeten J."/>
            <person name="Francoijs K.J."/>
            <person name="Nataraja K.N."/>
            <person name="Reddy Y.A.N."/>
            <person name="Phadnis S."/>
            <person name="Ravikumar R.L."/>
            <person name="Schlapbach R."/>
            <person name="Sreeman S.M."/>
            <person name="Shimizu K.K."/>
        </authorList>
    </citation>
    <scope>NUCLEOTIDE SEQUENCE</scope>
</reference>
<keyword evidence="3" id="KW-1185">Reference proteome</keyword>
<sequence>MSRPHFPKDQPFIRDNGFLDDGVRGTGEIEEAGAAATVAVEQSPSQSSSPSASSPAAAMSSCGQYMLHRVVKLDTLAGVAIKYGVEVERRECSGSSRVSGYNIGIGISGWVADIKRLNGLSTDLQMFAHKTLRIPLSGRHPPSSCQQNCSYVDDHRECTPRRIHEDILDSVLKTPNHGVSPAMSLLQGYYGLAPPPKRDHGEGTEMAVCRKSKSVCLDVEPWLESPSSDPFPLQNRKTRSLTIGFLANGETDENGDSERLIRWGQKTDGELLPREENGGNFLASAGNGLALRPKSSNRPDMNKSQQNLLAMAEPSFGNGLQTVKKSSSTQEFQEPVINTSSSIWSASKWGIKPDSFALPLPIPCFDSISKPIAAWKNKAARD</sequence>
<dbReference type="Gene3D" id="3.10.350.10">
    <property type="entry name" value="LysM domain"/>
    <property type="match status" value="1"/>
</dbReference>
<feature type="region of interest" description="Disordered" evidence="1">
    <location>
        <begin position="1"/>
        <end position="55"/>
    </location>
</feature>
<dbReference type="InterPro" id="IPR045030">
    <property type="entry name" value="LYSM1-4"/>
</dbReference>
<gene>
    <name evidence="2" type="primary">gb21971</name>
    <name evidence="2" type="ORF">PR202_gb21971</name>
</gene>
<protein>
    <submittedName>
        <fullName evidence="2">Uncharacterized protein</fullName>
    </submittedName>
</protein>